<dbReference type="EMBL" id="JAQIZT010000019">
    <property type="protein sequence ID" value="KAJ6952416.1"/>
    <property type="molecule type" value="Genomic_DNA"/>
</dbReference>
<keyword evidence="1" id="KW-0812">Transmembrane</keyword>
<evidence type="ECO:0000313" key="3">
    <source>
        <dbReference type="Proteomes" id="UP001164929"/>
    </source>
</evidence>
<feature type="transmembrane region" description="Helical" evidence="1">
    <location>
        <begin position="12"/>
        <end position="29"/>
    </location>
</feature>
<protein>
    <submittedName>
        <fullName evidence="2">Uncharacterized protein</fullName>
    </submittedName>
</protein>
<keyword evidence="3" id="KW-1185">Reference proteome</keyword>
<organism evidence="2 3">
    <name type="scientific">Populus alba x Populus x berolinensis</name>
    <dbReference type="NCBI Taxonomy" id="444605"/>
    <lineage>
        <taxon>Eukaryota</taxon>
        <taxon>Viridiplantae</taxon>
        <taxon>Streptophyta</taxon>
        <taxon>Embryophyta</taxon>
        <taxon>Tracheophyta</taxon>
        <taxon>Spermatophyta</taxon>
        <taxon>Magnoliopsida</taxon>
        <taxon>eudicotyledons</taxon>
        <taxon>Gunneridae</taxon>
        <taxon>Pentapetalae</taxon>
        <taxon>rosids</taxon>
        <taxon>fabids</taxon>
        <taxon>Malpighiales</taxon>
        <taxon>Salicaceae</taxon>
        <taxon>Saliceae</taxon>
        <taxon>Populus</taxon>
    </lineage>
</organism>
<comment type="caution">
    <text evidence="2">The sequence shown here is derived from an EMBL/GenBank/DDBJ whole genome shotgun (WGS) entry which is preliminary data.</text>
</comment>
<gene>
    <name evidence="2" type="ORF">NC653_041527</name>
</gene>
<dbReference type="Proteomes" id="UP001164929">
    <property type="component" value="Chromosome 19"/>
</dbReference>
<keyword evidence="1" id="KW-0472">Membrane</keyword>
<evidence type="ECO:0000313" key="2">
    <source>
        <dbReference type="EMBL" id="KAJ6952416.1"/>
    </source>
</evidence>
<dbReference type="AlphaFoldDB" id="A0AAD6L8U1"/>
<proteinExistence type="predicted"/>
<sequence>MVYKNVRRRFRASNFPMFAIFLIPFFFSFPR</sequence>
<accession>A0AAD6L8U1</accession>
<keyword evidence="1" id="KW-1133">Transmembrane helix</keyword>
<reference evidence="2" key="1">
    <citation type="journal article" date="2023" name="Mol. Ecol. Resour.">
        <title>Chromosome-level genome assembly of a triploid poplar Populus alba 'Berolinensis'.</title>
        <authorList>
            <person name="Chen S."/>
            <person name="Yu Y."/>
            <person name="Wang X."/>
            <person name="Wang S."/>
            <person name="Zhang T."/>
            <person name="Zhou Y."/>
            <person name="He R."/>
            <person name="Meng N."/>
            <person name="Wang Y."/>
            <person name="Liu W."/>
            <person name="Liu Z."/>
            <person name="Liu J."/>
            <person name="Guo Q."/>
            <person name="Huang H."/>
            <person name="Sederoff R.R."/>
            <person name="Wang G."/>
            <person name="Qu G."/>
            <person name="Chen S."/>
        </authorList>
    </citation>
    <scope>NUCLEOTIDE SEQUENCE</scope>
    <source>
        <strain evidence="2">SC-2020</strain>
    </source>
</reference>
<name>A0AAD6L8U1_9ROSI</name>
<evidence type="ECO:0000256" key="1">
    <source>
        <dbReference type="SAM" id="Phobius"/>
    </source>
</evidence>